<evidence type="ECO:0000313" key="14">
    <source>
        <dbReference type="Proteomes" id="UP001254608"/>
    </source>
</evidence>
<dbReference type="InterPro" id="IPR011051">
    <property type="entry name" value="RmlC_Cupin_sf"/>
</dbReference>
<dbReference type="CDD" id="cd02509">
    <property type="entry name" value="GDP-M1P_Guanylyltransferase"/>
    <property type="match status" value="1"/>
</dbReference>
<dbReference type="InterPro" id="IPR049577">
    <property type="entry name" value="GMPP_N"/>
</dbReference>
<dbReference type="InterPro" id="IPR029044">
    <property type="entry name" value="Nucleotide-diphossugar_trans"/>
</dbReference>
<dbReference type="Pfam" id="PF22640">
    <property type="entry name" value="ManC_GMP_beta-helix"/>
    <property type="match status" value="1"/>
</dbReference>
<comment type="caution">
    <text evidence="13">The sequence shown here is derived from an EMBL/GenBank/DDBJ whole genome shotgun (WGS) entry which is preliminary data.</text>
</comment>
<evidence type="ECO:0000259" key="11">
    <source>
        <dbReference type="Pfam" id="PF01050"/>
    </source>
</evidence>
<evidence type="ECO:0000313" key="13">
    <source>
        <dbReference type="EMBL" id="MDT0496117.1"/>
    </source>
</evidence>
<dbReference type="SUPFAM" id="SSF51182">
    <property type="entry name" value="RmlC-like cupins"/>
    <property type="match status" value="1"/>
</dbReference>
<accession>A0ABU2WE14</accession>
<comment type="catalytic activity">
    <reaction evidence="8">
        <text>alpha-D-mannose 1-phosphate + GTP + H(+) = GDP-alpha-D-mannose + diphosphate</text>
        <dbReference type="Rhea" id="RHEA:15229"/>
        <dbReference type="ChEBI" id="CHEBI:15378"/>
        <dbReference type="ChEBI" id="CHEBI:33019"/>
        <dbReference type="ChEBI" id="CHEBI:37565"/>
        <dbReference type="ChEBI" id="CHEBI:57527"/>
        <dbReference type="ChEBI" id="CHEBI:58409"/>
        <dbReference type="EC" id="2.7.7.13"/>
    </reaction>
</comment>
<evidence type="ECO:0000256" key="8">
    <source>
        <dbReference type="ARBA" id="ARBA00047343"/>
    </source>
</evidence>
<dbReference type="RefSeq" id="WP_311363508.1">
    <property type="nucleotide sequence ID" value="NZ_JAVRIC010000002.1"/>
</dbReference>
<evidence type="ECO:0000256" key="6">
    <source>
        <dbReference type="ARBA" id="ARBA00022741"/>
    </source>
</evidence>
<feature type="domain" description="MannoseP isomerase/GMP-like beta-helix" evidence="12">
    <location>
        <begin position="292"/>
        <end position="345"/>
    </location>
</feature>
<comment type="similarity">
    <text evidence="2 9">Belongs to the mannose-6-phosphate isomerase type 2 family.</text>
</comment>
<dbReference type="InterPro" id="IPR051161">
    <property type="entry name" value="Mannose-6P_isomerase_type2"/>
</dbReference>
<keyword evidence="13" id="KW-0413">Isomerase</keyword>
<protein>
    <recommendedName>
        <fullName evidence="3">mannose-1-phosphate guanylyltransferase</fullName>
        <ecNumber evidence="3">2.7.7.13</ecNumber>
    </recommendedName>
</protein>
<evidence type="ECO:0000256" key="9">
    <source>
        <dbReference type="RuleBase" id="RU004190"/>
    </source>
</evidence>
<evidence type="ECO:0000256" key="5">
    <source>
        <dbReference type="ARBA" id="ARBA00022695"/>
    </source>
</evidence>
<dbReference type="SUPFAM" id="SSF53448">
    <property type="entry name" value="Nucleotide-diphospho-sugar transferases"/>
    <property type="match status" value="1"/>
</dbReference>
<dbReference type="PANTHER" id="PTHR46390">
    <property type="entry name" value="MANNOSE-1-PHOSPHATE GUANYLYLTRANSFERASE"/>
    <property type="match status" value="1"/>
</dbReference>
<dbReference type="InterPro" id="IPR005835">
    <property type="entry name" value="NTP_transferase_dom"/>
</dbReference>
<proteinExistence type="inferred from homology"/>
<dbReference type="Pfam" id="PF01050">
    <property type="entry name" value="MannoseP_isomer"/>
    <property type="match status" value="1"/>
</dbReference>
<dbReference type="InterPro" id="IPR006375">
    <property type="entry name" value="Man1P_GuaTrfase/Man6P_Isoase"/>
</dbReference>
<gene>
    <name evidence="13" type="ORF">RM530_01880</name>
</gene>
<evidence type="ECO:0000256" key="3">
    <source>
        <dbReference type="ARBA" id="ARBA00012387"/>
    </source>
</evidence>
<evidence type="ECO:0000256" key="7">
    <source>
        <dbReference type="ARBA" id="ARBA00023134"/>
    </source>
</evidence>
<dbReference type="InterPro" id="IPR014710">
    <property type="entry name" value="RmlC-like_jellyroll"/>
</dbReference>
<evidence type="ECO:0000259" key="10">
    <source>
        <dbReference type="Pfam" id="PF00483"/>
    </source>
</evidence>
<dbReference type="Gene3D" id="3.90.550.10">
    <property type="entry name" value="Spore Coat Polysaccharide Biosynthesis Protein SpsA, Chain A"/>
    <property type="match status" value="1"/>
</dbReference>
<reference evidence="13 14" key="1">
    <citation type="submission" date="2023-09" db="EMBL/GenBank/DDBJ databases">
        <authorList>
            <person name="Rey-Velasco X."/>
        </authorList>
    </citation>
    <scope>NUCLEOTIDE SEQUENCE [LARGE SCALE GENOMIC DNA]</scope>
    <source>
        <strain evidence="13 14">W345</strain>
    </source>
</reference>
<keyword evidence="6" id="KW-0547">Nucleotide-binding</keyword>
<keyword evidence="4 13" id="KW-0808">Transferase</keyword>
<keyword evidence="14" id="KW-1185">Reference proteome</keyword>
<dbReference type="Gene3D" id="2.60.120.10">
    <property type="entry name" value="Jelly Rolls"/>
    <property type="match status" value="1"/>
</dbReference>
<dbReference type="Pfam" id="PF00483">
    <property type="entry name" value="NTP_transferase"/>
    <property type="match status" value="1"/>
</dbReference>
<dbReference type="GO" id="GO:0004475">
    <property type="term" value="F:mannose-1-phosphate guanylyltransferase (GTP) activity"/>
    <property type="evidence" value="ECO:0007669"/>
    <property type="project" value="UniProtKB-EC"/>
</dbReference>
<dbReference type="PANTHER" id="PTHR46390:SF1">
    <property type="entry name" value="MANNOSE-1-PHOSPHATE GUANYLYLTRANSFERASE"/>
    <property type="match status" value="1"/>
</dbReference>
<dbReference type="NCBIfam" id="TIGR01479">
    <property type="entry name" value="GMP_PMI"/>
    <property type="match status" value="1"/>
</dbReference>
<name>A0ABU2WE14_9GAMM</name>
<dbReference type="Proteomes" id="UP001254608">
    <property type="component" value="Unassembled WGS sequence"/>
</dbReference>
<comment type="pathway">
    <text evidence="1">Nucleotide-sugar biosynthesis; GDP-alpha-D-mannose biosynthesis; GDP-alpha-D-mannose from alpha-D-mannose 1-phosphate (GTP route): step 1/1.</text>
</comment>
<dbReference type="EC" id="2.7.7.13" evidence="3"/>
<evidence type="ECO:0000259" key="12">
    <source>
        <dbReference type="Pfam" id="PF22640"/>
    </source>
</evidence>
<keyword evidence="5 13" id="KW-0548">Nucleotidyltransferase</keyword>
<organism evidence="13 14">
    <name type="scientific">Banduia mediterranea</name>
    <dbReference type="NCBI Taxonomy" id="3075609"/>
    <lineage>
        <taxon>Bacteria</taxon>
        <taxon>Pseudomonadati</taxon>
        <taxon>Pseudomonadota</taxon>
        <taxon>Gammaproteobacteria</taxon>
        <taxon>Nevskiales</taxon>
        <taxon>Algiphilaceae</taxon>
        <taxon>Banduia</taxon>
    </lineage>
</organism>
<evidence type="ECO:0000256" key="1">
    <source>
        <dbReference type="ARBA" id="ARBA00004823"/>
    </source>
</evidence>
<dbReference type="EMBL" id="JAVRIC010000002">
    <property type="protein sequence ID" value="MDT0496117.1"/>
    <property type="molecule type" value="Genomic_DNA"/>
</dbReference>
<keyword evidence="7" id="KW-0342">GTP-binding</keyword>
<dbReference type="InterPro" id="IPR001538">
    <property type="entry name" value="Man6P_isomerase-2_C"/>
</dbReference>
<feature type="domain" description="Mannose-6-phosphate isomerase type II C-terminal" evidence="11">
    <location>
        <begin position="349"/>
        <end position="463"/>
    </location>
</feature>
<dbReference type="GO" id="GO:0004476">
    <property type="term" value="F:mannose-6-phosphate isomerase activity"/>
    <property type="evidence" value="ECO:0007669"/>
    <property type="project" value="UniProtKB-EC"/>
</dbReference>
<dbReference type="CDD" id="cd02213">
    <property type="entry name" value="cupin_PMI_typeII_C"/>
    <property type="match status" value="1"/>
</dbReference>
<evidence type="ECO:0000256" key="4">
    <source>
        <dbReference type="ARBA" id="ARBA00022679"/>
    </source>
</evidence>
<feature type="domain" description="Nucleotidyl transferase" evidence="10">
    <location>
        <begin position="4"/>
        <end position="275"/>
    </location>
</feature>
<evidence type="ECO:0000256" key="2">
    <source>
        <dbReference type="ARBA" id="ARBA00006115"/>
    </source>
</evidence>
<dbReference type="InterPro" id="IPR054566">
    <property type="entry name" value="ManC/GMP-like_b-helix"/>
</dbReference>
<sequence>MLIPVLIAGGTGSRLWPLSRESYPKQFLKLFGDHTLLQHTALRAQAIEGAAAPIVVCGEQHRFIVAEQLREIGIANATIILEPEGRNTAPAAAIAALHAQKRYGDDAQLFVMAADHYVADAPAFGLCAVSACAAAAQDHIVTFGIKPTRAETGYGYIQQGAALDACAFTVAAFVEKPDEALAQSYLDAGDYYWNAGLFLFKAKTFLSELARFKPEMLDGVRVALEGASKDLDFIRLPPSFRVIESDSIDYAVMERTARAVVVPMDCGWDDVGSWNFLELLGADGDGNVSSGDVVFDDCSGTLVHAESRLVAACGIKDSVIVETKDAVLVIDKSRTQDVKKIVSRLRASKRSEAHQHATVLRPWGSYETLSLGSRFQVKYITVKPGQKLSLQMHHHRAEHWVVVSGTAMVSVGDNVQMLTENQSTYIPLGVTHRLENPGKVLLELIEVQSGSYLGEDDIVRFDDVYGRVPAVSK</sequence>